<dbReference type="InterPro" id="IPR039551">
    <property type="entry name" value="Cho/carn_acyl_trans"/>
</dbReference>
<dbReference type="Proteomes" id="UP000830375">
    <property type="component" value="Unassembled WGS sequence"/>
</dbReference>
<name>A0ABQ8L4P0_LABRO</name>
<dbReference type="Pfam" id="PF00755">
    <property type="entry name" value="Carn_acyltransf"/>
    <property type="match status" value="1"/>
</dbReference>
<dbReference type="InterPro" id="IPR023213">
    <property type="entry name" value="CAT-like_dom_sf"/>
</dbReference>
<sequence>MAMTGGGIDRHLLCLYIVSKYLGEESPFLKEVCHHGKGCTVTIYSIWQTRKCFQKRGVCPPVRLLFSRWSCLISLTTPEYTTCGGGFGPVADDGYGVSYIIIGENMISTFPSNTLVLRLLDSHKFGADIKKALEDLLELMSPEKPGQSKAEQNHSKKSKKDL</sequence>
<protein>
    <submittedName>
        <fullName evidence="4">Carnitine O-palmitoyltransferase 1, liver isoform</fullName>
    </submittedName>
</protein>
<organism evidence="4 5">
    <name type="scientific">Labeo rohita</name>
    <name type="common">Indian major carp</name>
    <name type="synonym">Cyprinus rohita</name>
    <dbReference type="NCBI Taxonomy" id="84645"/>
    <lineage>
        <taxon>Eukaryota</taxon>
        <taxon>Metazoa</taxon>
        <taxon>Chordata</taxon>
        <taxon>Craniata</taxon>
        <taxon>Vertebrata</taxon>
        <taxon>Euteleostomi</taxon>
        <taxon>Actinopterygii</taxon>
        <taxon>Neopterygii</taxon>
        <taxon>Teleostei</taxon>
        <taxon>Ostariophysi</taxon>
        <taxon>Cypriniformes</taxon>
        <taxon>Cyprinidae</taxon>
        <taxon>Labeoninae</taxon>
        <taxon>Labeonini</taxon>
        <taxon>Labeo</taxon>
    </lineage>
</organism>
<evidence type="ECO:0000259" key="3">
    <source>
        <dbReference type="Pfam" id="PF00755"/>
    </source>
</evidence>
<keyword evidence="5" id="KW-1185">Reference proteome</keyword>
<reference evidence="4 5" key="1">
    <citation type="submission" date="2022-01" db="EMBL/GenBank/DDBJ databases">
        <title>A high-quality chromosome-level genome assembly of rohu carp, Labeo rohita.</title>
        <authorList>
            <person name="Arick M.A. II"/>
            <person name="Hsu C.-Y."/>
            <person name="Magbanua Z."/>
            <person name="Pechanova O."/>
            <person name="Grover C."/>
            <person name="Miller E."/>
            <person name="Thrash A."/>
            <person name="Ezzel L."/>
            <person name="Alam S."/>
            <person name="Benzie J."/>
            <person name="Hamilton M."/>
            <person name="Karsi A."/>
            <person name="Lawrence M.L."/>
            <person name="Peterson D.G."/>
        </authorList>
    </citation>
    <scope>NUCLEOTIDE SEQUENCE [LARGE SCALE GENOMIC DNA]</scope>
    <source>
        <strain evidence="5">BAU-BD-2019</strain>
        <tissue evidence="4">Blood</tissue>
    </source>
</reference>
<comment type="similarity">
    <text evidence="1">Belongs to the carnitine/choline acetyltransferase family.</text>
</comment>
<accession>A0ABQ8L4P0</accession>
<dbReference type="SUPFAM" id="SSF52777">
    <property type="entry name" value="CoA-dependent acyltransferases"/>
    <property type="match status" value="1"/>
</dbReference>
<comment type="caution">
    <text evidence="4">The sequence shown here is derived from an EMBL/GenBank/DDBJ whole genome shotgun (WGS) entry which is preliminary data.</text>
</comment>
<dbReference type="PANTHER" id="PTHR22589:SF114">
    <property type="entry name" value="CARNITINE O-PALMITOYLTRANSFERASE"/>
    <property type="match status" value="1"/>
</dbReference>
<gene>
    <name evidence="4" type="ORF">H4Q32_025507</name>
</gene>
<evidence type="ECO:0000256" key="2">
    <source>
        <dbReference type="SAM" id="MobiDB-lite"/>
    </source>
</evidence>
<dbReference type="EMBL" id="JACTAM010002273">
    <property type="protein sequence ID" value="KAI2645379.1"/>
    <property type="molecule type" value="Genomic_DNA"/>
</dbReference>
<evidence type="ECO:0000313" key="5">
    <source>
        <dbReference type="Proteomes" id="UP000830375"/>
    </source>
</evidence>
<evidence type="ECO:0000256" key="1">
    <source>
        <dbReference type="ARBA" id="ARBA00005232"/>
    </source>
</evidence>
<dbReference type="InterPro" id="IPR000542">
    <property type="entry name" value="Carn_acyl_trans"/>
</dbReference>
<dbReference type="Gene3D" id="3.30.559.10">
    <property type="entry name" value="Chloramphenicol acetyltransferase-like domain"/>
    <property type="match status" value="1"/>
</dbReference>
<feature type="domain" description="Choline/carnitine acyltransferase" evidence="3">
    <location>
        <begin position="1"/>
        <end position="112"/>
    </location>
</feature>
<evidence type="ECO:0000313" key="4">
    <source>
        <dbReference type="EMBL" id="KAI2645379.1"/>
    </source>
</evidence>
<feature type="region of interest" description="Disordered" evidence="2">
    <location>
        <begin position="141"/>
        <end position="162"/>
    </location>
</feature>
<dbReference type="PANTHER" id="PTHR22589">
    <property type="entry name" value="CARNITINE O-ACYLTRANSFERASE"/>
    <property type="match status" value="1"/>
</dbReference>
<proteinExistence type="inferred from homology"/>